<dbReference type="RefSeq" id="WP_216468747.1">
    <property type="nucleotide sequence ID" value="NZ_JAHLQI010000001.1"/>
</dbReference>
<proteinExistence type="predicted"/>
<evidence type="ECO:0000313" key="2">
    <source>
        <dbReference type="Proteomes" id="UP000783588"/>
    </source>
</evidence>
<organism evidence="1 2">
    <name type="scientific">Butyricicoccus intestinisimiae</name>
    <dbReference type="NCBI Taxonomy" id="2841509"/>
    <lineage>
        <taxon>Bacteria</taxon>
        <taxon>Bacillati</taxon>
        <taxon>Bacillota</taxon>
        <taxon>Clostridia</taxon>
        <taxon>Eubacteriales</taxon>
        <taxon>Butyricicoccaceae</taxon>
        <taxon>Butyricicoccus</taxon>
    </lineage>
</organism>
<dbReference type="Proteomes" id="UP000783588">
    <property type="component" value="Unassembled WGS sequence"/>
</dbReference>
<gene>
    <name evidence="1" type="ORF">KQI75_00590</name>
</gene>
<evidence type="ECO:0008006" key="3">
    <source>
        <dbReference type="Google" id="ProtNLM"/>
    </source>
</evidence>
<dbReference type="EMBL" id="JAHLQI010000001">
    <property type="protein sequence ID" value="MBU5489134.1"/>
    <property type="molecule type" value="Genomic_DNA"/>
</dbReference>
<accession>A0ABS6EN68</accession>
<dbReference type="NCBIfam" id="NF047353">
    <property type="entry name" value="tube_lmo2291"/>
    <property type="match status" value="1"/>
</dbReference>
<keyword evidence="2" id="KW-1185">Reference proteome</keyword>
<sequence length="166" mass="17667">MKVSELIKSAGFTPGTKGEGEVKTNHFILGIQTETSQAKEVDYTVAGPHVEALGQSIESETEDANYMYEGKSTSRTSAQRKFKVSGKRLVGDAFQDWACSHKIKYGTGSGVIVPYVYFNALTGMGEKGNLTINVTSDGDGDANALAAFTVEASSVGIPTEYTYSAT</sequence>
<protein>
    <recommendedName>
        <fullName evidence="3">Phage tail protein</fullName>
    </recommendedName>
</protein>
<comment type="caution">
    <text evidence="1">The sequence shown here is derived from an EMBL/GenBank/DDBJ whole genome shotgun (WGS) entry which is preliminary data.</text>
</comment>
<name>A0ABS6EN68_9FIRM</name>
<reference evidence="1 2" key="1">
    <citation type="submission" date="2021-06" db="EMBL/GenBank/DDBJ databases">
        <authorList>
            <person name="Sun Q."/>
            <person name="Li D."/>
        </authorList>
    </citation>
    <scope>NUCLEOTIDE SEQUENCE [LARGE SCALE GENOMIC DNA]</scope>
    <source>
        <strain evidence="1 2">MSJd-7</strain>
    </source>
</reference>
<evidence type="ECO:0000313" key="1">
    <source>
        <dbReference type="EMBL" id="MBU5489134.1"/>
    </source>
</evidence>